<accession>A0A1I8GKU8</accession>
<evidence type="ECO:0000256" key="4">
    <source>
        <dbReference type="ARBA" id="ARBA00022692"/>
    </source>
</evidence>
<sequence length="369" mass="41081">IEDAESGEFYRNQTQSPPPPPKPQASLTRGAKLVLAEWLCSTSTHGVGQCVKSQSIAGRLLWLLLIGGCLGFSAWHLAKLMSQYVNFPTTMSMSEVNVPATLPDVVLCNSDLVSAYRLSLLNESARAELESAYARYLNVSLKAGADKGQVSYTSHFKRLFYRLPIAASIRPQLQDVIVGFTYGDQLEGGCFDFRSYLADVNDRLMICYRLILRDVIHRMQLNNVPFSQEVLKLLLFKRPRAGNTFSSFFDTDWAKNQALKLLLQESGEDALQLFFVDGTDAINSQTALGTKSLHLTHGKALRCSGLSGDVREFRPERLRHGHHLSGGGRSQQLPHQLQPVELSGKNLCEENHGRPELLPLGHHRVHRVG</sequence>
<evidence type="ECO:0000256" key="2">
    <source>
        <dbReference type="ARBA" id="ARBA00022448"/>
    </source>
</evidence>
<dbReference type="Proteomes" id="UP000095280">
    <property type="component" value="Unplaced"/>
</dbReference>
<organism evidence="14 15">
    <name type="scientific">Macrostomum lignano</name>
    <dbReference type="NCBI Taxonomy" id="282301"/>
    <lineage>
        <taxon>Eukaryota</taxon>
        <taxon>Metazoa</taxon>
        <taxon>Spiralia</taxon>
        <taxon>Lophotrochozoa</taxon>
        <taxon>Platyhelminthes</taxon>
        <taxon>Rhabditophora</taxon>
        <taxon>Macrostomorpha</taxon>
        <taxon>Macrostomida</taxon>
        <taxon>Macrostomidae</taxon>
        <taxon>Macrostomum</taxon>
    </lineage>
</organism>
<dbReference type="Pfam" id="PF00858">
    <property type="entry name" value="ASC"/>
    <property type="match status" value="1"/>
</dbReference>
<feature type="region of interest" description="Disordered" evidence="12">
    <location>
        <begin position="1"/>
        <end position="26"/>
    </location>
</feature>
<keyword evidence="8 13" id="KW-0472">Membrane</keyword>
<comment type="similarity">
    <text evidence="11">Belongs to the amiloride-sensitive sodium channel (TC 1.A.6) family.</text>
</comment>
<evidence type="ECO:0000256" key="7">
    <source>
        <dbReference type="ARBA" id="ARBA00023065"/>
    </source>
</evidence>
<name>A0A1I8GKU8_9PLAT</name>
<dbReference type="WBParaSite" id="maker-uti_cns_0002341-snap-gene-0.4-mRNA-1">
    <property type="protein sequence ID" value="maker-uti_cns_0002341-snap-gene-0.4-mRNA-1"/>
    <property type="gene ID" value="maker-uti_cns_0002341-snap-gene-0.4"/>
</dbReference>
<keyword evidence="14" id="KW-1185">Reference proteome</keyword>
<keyword evidence="10 11" id="KW-0407">Ion channel</keyword>
<keyword evidence="5 13" id="KW-1133">Transmembrane helix</keyword>
<protein>
    <submittedName>
        <fullName evidence="15">Peptidase_M13_N domain-containing protein</fullName>
    </submittedName>
</protein>
<keyword evidence="3 11" id="KW-0894">Sodium channel</keyword>
<keyword evidence="7 11" id="KW-0406">Ion transport</keyword>
<evidence type="ECO:0000313" key="15">
    <source>
        <dbReference type="WBParaSite" id="maker-uti_cns_0002341-snap-gene-0.4-mRNA-1"/>
    </source>
</evidence>
<evidence type="ECO:0000256" key="9">
    <source>
        <dbReference type="ARBA" id="ARBA00023201"/>
    </source>
</evidence>
<evidence type="ECO:0000256" key="12">
    <source>
        <dbReference type="SAM" id="MobiDB-lite"/>
    </source>
</evidence>
<dbReference type="InterPro" id="IPR001873">
    <property type="entry name" value="ENaC"/>
</dbReference>
<evidence type="ECO:0000256" key="13">
    <source>
        <dbReference type="SAM" id="Phobius"/>
    </source>
</evidence>
<comment type="subcellular location">
    <subcellularLocation>
        <location evidence="1">Membrane</location>
        <topology evidence="1">Multi-pass membrane protein</topology>
    </subcellularLocation>
</comment>
<dbReference type="GO" id="GO:0005272">
    <property type="term" value="F:sodium channel activity"/>
    <property type="evidence" value="ECO:0007669"/>
    <property type="project" value="UniProtKB-KW"/>
</dbReference>
<evidence type="ECO:0000256" key="1">
    <source>
        <dbReference type="ARBA" id="ARBA00004141"/>
    </source>
</evidence>
<dbReference type="AlphaFoldDB" id="A0A1I8GKU8"/>
<keyword evidence="2 11" id="KW-0813">Transport</keyword>
<dbReference type="GO" id="GO:0016020">
    <property type="term" value="C:membrane"/>
    <property type="evidence" value="ECO:0007669"/>
    <property type="project" value="UniProtKB-SubCell"/>
</dbReference>
<evidence type="ECO:0000256" key="6">
    <source>
        <dbReference type="ARBA" id="ARBA00023053"/>
    </source>
</evidence>
<proteinExistence type="inferred from homology"/>
<evidence type="ECO:0000256" key="5">
    <source>
        <dbReference type="ARBA" id="ARBA00022989"/>
    </source>
</evidence>
<reference evidence="15" key="1">
    <citation type="submission" date="2016-11" db="UniProtKB">
        <authorList>
            <consortium name="WormBaseParasite"/>
        </authorList>
    </citation>
    <scope>IDENTIFICATION</scope>
</reference>
<evidence type="ECO:0000256" key="3">
    <source>
        <dbReference type="ARBA" id="ARBA00022461"/>
    </source>
</evidence>
<keyword evidence="4 11" id="KW-0812">Transmembrane</keyword>
<evidence type="ECO:0000313" key="14">
    <source>
        <dbReference type="Proteomes" id="UP000095280"/>
    </source>
</evidence>
<keyword evidence="9 11" id="KW-0739">Sodium transport</keyword>
<feature type="transmembrane region" description="Helical" evidence="13">
    <location>
        <begin position="60"/>
        <end position="78"/>
    </location>
</feature>
<evidence type="ECO:0000256" key="11">
    <source>
        <dbReference type="RuleBase" id="RU000679"/>
    </source>
</evidence>
<keyword evidence="6" id="KW-0915">Sodium</keyword>
<evidence type="ECO:0000256" key="10">
    <source>
        <dbReference type="ARBA" id="ARBA00023303"/>
    </source>
</evidence>
<evidence type="ECO:0000256" key="8">
    <source>
        <dbReference type="ARBA" id="ARBA00023136"/>
    </source>
</evidence>